<proteinExistence type="predicted"/>
<keyword evidence="1" id="KW-1185">Reference proteome</keyword>
<dbReference type="AlphaFoldDB" id="A0A1U8MPL1"/>
<protein>
    <submittedName>
        <fullName evidence="2">Uncharacterized protein</fullName>
    </submittedName>
</protein>
<name>A0A1U8MPL1_GOSHI</name>
<dbReference type="RefSeq" id="XP_016727544.1">
    <property type="nucleotide sequence ID" value="XM_016872055.2"/>
</dbReference>
<gene>
    <name evidence="2" type="primary">LOC107938809</name>
</gene>
<reference evidence="2" key="2">
    <citation type="submission" date="2025-08" db="UniProtKB">
        <authorList>
            <consortium name="RefSeq"/>
        </authorList>
    </citation>
    <scope>IDENTIFICATION</scope>
</reference>
<sequence length="116" mass="13115">MGATIGHRSPAMASSSMVVGKIKKNHFLCFLSLRAHKMSIFIGNDEPRLPTAATCEKSALARSRERKLCHFSARRPRVPGLRMRRRRSYRGRSAMHMGLRFPVLLKMFKCCGLLGL</sequence>
<accession>A0A1U8MPL1</accession>
<dbReference type="PaxDb" id="3635-A0A1U8MPL1"/>
<dbReference type="Proteomes" id="UP000818029">
    <property type="component" value="Chromosome A12"/>
</dbReference>
<organism evidence="1 2">
    <name type="scientific">Gossypium hirsutum</name>
    <name type="common">Upland cotton</name>
    <name type="synonym">Gossypium mexicanum</name>
    <dbReference type="NCBI Taxonomy" id="3635"/>
    <lineage>
        <taxon>Eukaryota</taxon>
        <taxon>Viridiplantae</taxon>
        <taxon>Streptophyta</taxon>
        <taxon>Embryophyta</taxon>
        <taxon>Tracheophyta</taxon>
        <taxon>Spermatophyta</taxon>
        <taxon>Magnoliopsida</taxon>
        <taxon>eudicotyledons</taxon>
        <taxon>Gunneridae</taxon>
        <taxon>Pentapetalae</taxon>
        <taxon>rosids</taxon>
        <taxon>malvids</taxon>
        <taxon>Malvales</taxon>
        <taxon>Malvaceae</taxon>
        <taxon>Malvoideae</taxon>
        <taxon>Gossypium</taxon>
    </lineage>
</organism>
<dbReference type="KEGG" id="ghi:107938809"/>
<evidence type="ECO:0000313" key="1">
    <source>
        <dbReference type="Proteomes" id="UP000818029"/>
    </source>
</evidence>
<dbReference type="GeneID" id="107938809"/>
<reference evidence="1" key="1">
    <citation type="journal article" date="2020" name="Nat. Genet.">
        <title>Genomic diversifications of five Gossypium allopolyploid species and their impact on cotton improvement.</title>
        <authorList>
            <person name="Chen Z.J."/>
            <person name="Sreedasyam A."/>
            <person name="Ando A."/>
            <person name="Song Q."/>
            <person name="De Santiago L.M."/>
            <person name="Hulse-Kemp A.M."/>
            <person name="Ding M."/>
            <person name="Ye W."/>
            <person name="Kirkbride R.C."/>
            <person name="Jenkins J."/>
            <person name="Plott C."/>
            <person name="Lovell J."/>
            <person name="Lin Y.M."/>
            <person name="Vaughn R."/>
            <person name="Liu B."/>
            <person name="Simpson S."/>
            <person name="Scheffler B.E."/>
            <person name="Wen L."/>
            <person name="Saski C.A."/>
            <person name="Grover C.E."/>
            <person name="Hu G."/>
            <person name="Conover J.L."/>
            <person name="Carlson J.W."/>
            <person name="Shu S."/>
            <person name="Boston L.B."/>
            <person name="Williams M."/>
            <person name="Peterson D.G."/>
            <person name="McGee K."/>
            <person name="Jones D.C."/>
            <person name="Wendel J.F."/>
            <person name="Stelly D.M."/>
            <person name="Grimwood J."/>
            <person name="Schmutz J."/>
        </authorList>
    </citation>
    <scope>NUCLEOTIDE SEQUENCE [LARGE SCALE GENOMIC DNA]</scope>
    <source>
        <strain evidence="1">cv. TM-1</strain>
    </source>
</reference>
<evidence type="ECO:0000313" key="2">
    <source>
        <dbReference type="RefSeq" id="XP_016727544.1"/>
    </source>
</evidence>